<evidence type="ECO:0000313" key="2">
    <source>
        <dbReference type="Proteomes" id="UP001732700"/>
    </source>
</evidence>
<reference evidence="1" key="1">
    <citation type="submission" date="2021-05" db="EMBL/GenBank/DDBJ databases">
        <authorList>
            <person name="Scholz U."/>
            <person name="Mascher M."/>
            <person name="Fiebig A."/>
        </authorList>
    </citation>
    <scope>NUCLEOTIDE SEQUENCE [LARGE SCALE GENOMIC DNA]</scope>
</reference>
<dbReference type="EnsemblPlants" id="AVESA.00010b.r2.4CG1279250.1">
    <property type="protein sequence ID" value="AVESA.00010b.r2.4CG1279250.1.CDS"/>
    <property type="gene ID" value="AVESA.00010b.r2.4CG1279250"/>
</dbReference>
<proteinExistence type="predicted"/>
<sequence length="1191" mass="129936">MYKLGGRGGGRGGGGGGTKRPLAPHGRGRGASSSGPPHRGRHAAAAASLAAQPEGREEAFSLESSGPPAFAALIRLTPDLIDEIRRAEEAGGGARIMFNSNINPAENIIDVDGKEFNFTWSSEPGLCDIYEERQSGEGGNGLLMERGSAWRKVNVQRILDESAKNTVKMRSEEAERISKSRKSIVLDPTNPSVKIQAKSMTAAAVEGNMRRNKWNQNKEHFKKNQAAIIPTKSISKVKLPNNSITKASISTSPAPSPELPGSSIPSFAAGSDANNEVIVPFDLESSKVEKARPNRISQGLNRRASSVSASVDDNAIDLRGLLISILSENPKGMNLKALEKAVADTVPNASKKIESIIKNVANYQAPGRYVLKPELEVDISKHDASGSGRTIDENIEETAPSLQIDDPDIFEKIEIGGSPVSAAGDEKVNDIDGKAGTSSESGSDSDSDSDSSGSGSDSGSQSRSAASGSGSSSDSDSDASSSSKEGSDAFVDITSDDNKADTSGRKVADELKLSSSPRDLPALDGDDEQIDIGTNLDYTSTSSHIDLNNFNIDNDEAAYTTAATENIGASEVNMPSEILGSKNMESARSDPSIVDGKYPANKTSYKDNLFDDPLAASSENLPIDEEAIQFMKQDGSRRKSTSKDGTNHVPSRTSEKGAKATLKRGSDNENATTKPENAKKAKVDIAYSGATGTSLEHRQNMPPDKHVNERLSKETGNVGWDAHTDLQLQDSTPMKGRPPASGNVQKINQSPKVSIQTMHSEGTQEKIAKASSKKKVDKMQKPSNSMDGNLGKGYVHVDDHYINCNESDDSAARKRGRHGGSFVEGKMHKRSKDANIDANSINIAKGARGNVNSDVVMSLPECIETNGEPSILQRNSVDKSPPAKKVLQREQSELELGELREGSLENDIERTRRQFERNSSSKSLDGKAPNVDNSYPSMNNRKIAVPAFHDQRKQSPQEFDNRSQQRVNVSQGRQLSRTVNPDSENILYPDRLLEKTGKRETEISHGGVLDHVDPKKKKTTPKLPQNGTKNGIEPVTRKSISPAENEQRSRNNSLIETDIGRKRRDSSSDEDNLFFSKYDKEEPELKGPIKDFSQYQDYVQEYNEKYEVYSYLNSQLKKTQSEFLKIQEDFDAAKERDKGQYYNIVERIRDMYHESGTRHKLMKKVFLLLHEELLTIKRRILDFAEAYSSNE</sequence>
<protein>
    <submittedName>
        <fullName evidence="1">Uncharacterized protein</fullName>
    </submittedName>
</protein>
<organism evidence="1 2">
    <name type="scientific">Avena sativa</name>
    <name type="common">Oat</name>
    <dbReference type="NCBI Taxonomy" id="4498"/>
    <lineage>
        <taxon>Eukaryota</taxon>
        <taxon>Viridiplantae</taxon>
        <taxon>Streptophyta</taxon>
        <taxon>Embryophyta</taxon>
        <taxon>Tracheophyta</taxon>
        <taxon>Spermatophyta</taxon>
        <taxon>Magnoliopsida</taxon>
        <taxon>Liliopsida</taxon>
        <taxon>Poales</taxon>
        <taxon>Poaceae</taxon>
        <taxon>BOP clade</taxon>
        <taxon>Pooideae</taxon>
        <taxon>Poodae</taxon>
        <taxon>Poeae</taxon>
        <taxon>Poeae Chloroplast Group 1 (Aveneae type)</taxon>
        <taxon>Aveninae</taxon>
        <taxon>Avena</taxon>
    </lineage>
</organism>
<evidence type="ECO:0000313" key="1">
    <source>
        <dbReference type="EnsemblPlants" id="AVESA.00010b.r2.4CG1279250.1.CDS"/>
    </source>
</evidence>
<accession>A0ACD5WX51</accession>
<dbReference type="Proteomes" id="UP001732700">
    <property type="component" value="Chromosome 4C"/>
</dbReference>
<reference evidence="1" key="2">
    <citation type="submission" date="2025-09" db="UniProtKB">
        <authorList>
            <consortium name="EnsemblPlants"/>
        </authorList>
    </citation>
    <scope>IDENTIFICATION</scope>
</reference>
<keyword evidence="2" id="KW-1185">Reference proteome</keyword>
<name>A0ACD5WX51_AVESA</name>